<sequence length="395" mass="45262">MRNYKIMTHYLVLAVFFINLIACTGQEHNTRNGEPALPVIKVNTEDSIKNYKEIISGTPELIPLETSENSIIGTIDKLIHYNNKYFILDTRKTKAVFCFDSEGKLLFKINRVGNGVGEFIMPFDFDIAPEEKLLKVIDINQGKMINFSLDGTFVNEEKLPSSTQLMSFCIIDKHHYAFHKDGRDYGQGLTNFIKVYNKTQNTFINEGVYDIGNTDTYKIFNEFAKYNDHISFVHAWTDTIYHISKSEIQPAYTIDFGKGKITQKIKTMDLPKMGNFFLKNRYVFHTGQITENKDFISFQWVKSDEGFEKTGEGSFTTYFIKKGAQVLNISQNKNWIAGTSIKGPLNIANEYFIGYLEAGEISNTNKGKSIFTDLNLNENSNPVLIRYKIKLNNVQ</sequence>
<dbReference type="Gene3D" id="2.120.10.30">
    <property type="entry name" value="TolB, C-terminal domain"/>
    <property type="match status" value="1"/>
</dbReference>
<dbReference type="AlphaFoldDB" id="A0AAW9S3Q0"/>
<protein>
    <submittedName>
        <fullName evidence="1">6-bladed beta-propeller</fullName>
    </submittedName>
</protein>
<dbReference type="InterPro" id="IPR011042">
    <property type="entry name" value="6-blade_b-propeller_TolB-like"/>
</dbReference>
<evidence type="ECO:0000313" key="1">
    <source>
        <dbReference type="EMBL" id="MEN7549835.1"/>
    </source>
</evidence>
<gene>
    <name evidence="1" type="ORF">AAG747_18060</name>
</gene>
<dbReference type="RefSeq" id="WP_346822613.1">
    <property type="nucleotide sequence ID" value="NZ_JBDKWZ010000010.1"/>
</dbReference>
<name>A0AAW9S3Q0_9BACT</name>
<proteinExistence type="predicted"/>
<comment type="caution">
    <text evidence="1">The sequence shown here is derived from an EMBL/GenBank/DDBJ whole genome shotgun (WGS) entry which is preliminary data.</text>
</comment>
<evidence type="ECO:0000313" key="2">
    <source>
        <dbReference type="Proteomes" id="UP001403385"/>
    </source>
</evidence>
<dbReference type="Proteomes" id="UP001403385">
    <property type="component" value="Unassembled WGS sequence"/>
</dbReference>
<reference evidence="1 2" key="1">
    <citation type="submission" date="2024-04" db="EMBL/GenBank/DDBJ databases">
        <title>Novel genus in family Flammeovirgaceae.</title>
        <authorList>
            <person name="Nguyen T.H."/>
            <person name="Vuong T.Q."/>
            <person name="Le H."/>
            <person name="Kim S.-G."/>
        </authorList>
    </citation>
    <scope>NUCLEOTIDE SEQUENCE [LARGE SCALE GENOMIC DNA]</scope>
    <source>
        <strain evidence="1 2">JCM 23209</strain>
    </source>
</reference>
<dbReference type="EMBL" id="JBDKWZ010000010">
    <property type="protein sequence ID" value="MEN7549835.1"/>
    <property type="molecule type" value="Genomic_DNA"/>
</dbReference>
<organism evidence="1 2">
    <name type="scientific">Rapidithrix thailandica</name>
    <dbReference type="NCBI Taxonomy" id="413964"/>
    <lineage>
        <taxon>Bacteria</taxon>
        <taxon>Pseudomonadati</taxon>
        <taxon>Bacteroidota</taxon>
        <taxon>Cytophagia</taxon>
        <taxon>Cytophagales</taxon>
        <taxon>Flammeovirgaceae</taxon>
        <taxon>Rapidithrix</taxon>
    </lineage>
</organism>
<accession>A0AAW9S3Q0</accession>
<keyword evidence="2" id="KW-1185">Reference proteome</keyword>
<dbReference type="Pfam" id="PF17170">
    <property type="entry name" value="DUF5128"/>
    <property type="match status" value="1"/>
</dbReference>